<reference evidence="2 3" key="1">
    <citation type="submission" date="2019-09" db="EMBL/GenBank/DDBJ databases">
        <title>Nocardioides panacisoli sp. nov., isolated from the soil of a ginseng field.</title>
        <authorList>
            <person name="Cho C."/>
        </authorList>
    </citation>
    <scope>NUCLEOTIDE SEQUENCE [LARGE SCALE GENOMIC DNA]</scope>
    <source>
        <strain evidence="2 3">BN140041</strain>
    </source>
</reference>
<evidence type="ECO:0000313" key="3">
    <source>
        <dbReference type="Proteomes" id="UP000324351"/>
    </source>
</evidence>
<dbReference type="AlphaFoldDB" id="A0A5B1M4X3"/>
<accession>A0A5B1M4X3</accession>
<feature type="transmembrane region" description="Helical" evidence="1">
    <location>
        <begin position="6"/>
        <end position="26"/>
    </location>
</feature>
<dbReference type="Proteomes" id="UP000324351">
    <property type="component" value="Unassembled WGS sequence"/>
</dbReference>
<comment type="caution">
    <text evidence="2">The sequence shown here is derived from an EMBL/GenBank/DDBJ whole genome shotgun (WGS) entry which is preliminary data.</text>
</comment>
<keyword evidence="3" id="KW-1185">Reference proteome</keyword>
<keyword evidence="1" id="KW-0812">Transmembrane</keyword>
<keyword evidence="1" id="KW-0472">Membrane</keyword>
<proteinExistence type="predicted"/>
<name>A0A5B1M4X3_9ACTN</name>
<keyword evidence="1" id="KW-1133">Transmembrane helix</keyword>
<organism evidence="2 3">
    <name type="scientific">Nocardioides antri</name>
    <dbReference type="NCBI Taxonomy" id="2607659"/>
    <lineage>
        <taxon>Bacteria</taxon>
        <taxon>Bacillati</taxon>
        <taxon>Actinomycetota</taxon>
        <taxon>Actinomycetes</taxon>
        <taxon>Propionibacteriales</taxon>
        <taxon>Nocardioidaceae</taxon>
        <taxon>Nocardioides</taxon>
    </lineage>
</organism>
<evidence type="ECO:0000313" key="2">
    <source>
        <dbReference type="EMBL" id="KAA1426847.1"/>
    </source>
</evidence>
<protein>
    <submittedName>
        <fullName evidence="2">SHOCT domain-containing protein</fullName>
    </submittedName>
</protein>
<gene>
    <name evidence="2" type="ORF">F0U47_12100</name>
</gene>
<evidence type="ECO:0000256" key="1">
    <source>
        <dbReference type="SAM" id="Phobius"/>
    </source>
</evidence>
<dbReference type="EMBL" id="VUJW01000006">
    <property type="protein sequence ID" value="KAA1426847.1"/>
    <property type="molecule type" value="Genomic_DNA"/>
</dbReference>
<sequence>MLWTGLGVTVLDVVLAVAIAAGRTRAQRRTHRLRRTGRRALAQVLSVEQTGVRINDQPLLELRLRIEGGDVTPFEAESRSVISDVRLPLLYAGPLPVLVDPETLEWEFDWDSARPASFTAVGVPSAVPADQRPIADRLAELDSLFQRDLLSREEYDAARARILGEL</sequence>
<reference evidence="2 3" key="2">
    <citation type="submission" date="2019-09" db="EMBL/GenBank/DDBJ databases">
        <authorList>
            <person name="Jin C."/>
        </authorList>
    </citation>
    <scope>NUCLEOTIDE SEQUENCE [LARGE SCALE GENOMIC DNA]</scope>
    <source>
        <strain evidence="2 3">BN140041</strain>
    </source>
</reference>